<gene>
    <name evidence="4" type="ORF">A3C25_01445</name>
</gene>
<dbReference type="PANTHER" id="PTHR35092">
    <property type="entry name" value="CHLORINASE MJ1651"/>
    <property type="match status" value="1"/>
</dbReference>
<dbReference type="Pfam" id="PF20257">
    <property type="entry name" value="SAM_HAT_C"/>
    <property type="match status" value="1"/>
</dbReference>
<dbReference type="InterPro" id="IPR046470">
    <property type="entry name" value="SAM_HAT_C"/>
</dbReference>
<reference evidence="4 5" key="1">
    <citation type="journal article" date="2016" name="Nat. Commun.">
        <title>Thousands of microbial genomes shed light on interconnected biogeochemical processes in an aquifer system.</title>
        <authorList>
            <person name="Anantharaman K."/>
            <person name="Brown C.T."/>
            <person name="Hug L.A."/>
            <person name="Sharon I."/>
            <person name="Castelle C.J."/>
            <person name="Probst A.J."/>
            <person name="Thomas B.C."/>
            <person name="Singh A."/>
            <person name="Wilkins M.J."/>
            <person name="Karaoz U."/>
            <person name="Brodie E.L."/>
            <person name="Williams K.H."/>
            <person name="Hubbard S.S."/>
            <person name="Banfield J.F."/>
        </authorList>
    </citation>
    <scope>NUCLEOTIDE SEQUENCE [LARGE SCALE GENOMIC DNA]</scope>
</reference>
<dbReference type="PANTHER" id="PTHR35092:SF1">
    <property type="entry name" value="CHLORINASE MJ1651"/>
    <property type="match status" value="1"/>
</dbReference>
<evidence type="ECO:0000313" key="5">
    <source>
        <dbReference type="Proteomes" id="UP000177913"/>
    </source>
</evidence>
<accession>A0A1F7H197</accession>
<dbReference type="InterPro" id="IPR023228">
    <property type="entry name" value="SAM_OH_AdoTrfase_N_sf"/>
</dbReference>
<organism evidence="4 5">
    <name type="scientific">Candidatus Roizmanbacteria bacterium RIFCSPHIGHO2_02_FULL_38_11</name>
    <dbReference type="NCBI Taxonomy" id="1802039"/>
    <lineage>
        <taxon>Bacteria</taxon>
        <taxon>Candidatus Roizmaniibacteriota</taxon>
    </lineage>
</organism>
<dbReference type="InterPro" id="IPR023227">
    <property type="entry name" value="SAM_OH_AdoTrfase_C_sf"/>
</dbReference>
<feature type="domain" description="S-adenosyl-l-methionine hydroxide adenosyltransferase C-terminal" evidence="3">
    <location>
        <begin position="173"/>
        <end position="235"/>
    </location>
</feature>
<keyword evidence="1" id="KW-0949">S-adenosyl-L-methionine</keyword>
<proteinExistence type="inferred from homology"/>
<dbReference type="EMBL" id="MFZO01000031">
    <property type="protein sequence ID" value="OGK24626.1"/>
    <property type="molecule type" value="Genomic_DNA"/>
</dbReference>
<dbReference type="SUPFAM" id="SSF101852">
    <property type="entry name" value="Bacterial fluorinating enzyme, C-terminal domain"/>
    <property type="match status" value="1"/>
</dbReference>
<dbReference type="InterPro" id="IPR002747">
    <property type="entry name" value="SAM_OH_AdoTrfase"/>
</dbReference>
<dbReference type="Gene3D" id="2.40.30.90">
    <property type="entry name" value="Bacterial fluorinating enzyme like"/>
    <property type="match status" value="1"/>
</dbReference>
<dbReference type="Gene3D" id="3.40.50.10790">
    <property type="entry name" value="S-adenosyl-l-methionine hydroxide adenosyltransferase, N-terminal"/>
    <property type="match status" value="1"/>
</dbReference>
<evidence type="ECO:0000256" key="1">
    <source>
        <dbReference type="ARBA" id="ARBA00022691"/>
    </source>
</evidence>
<protein>
    <recommendedName>
        <fullName evidence="3">S-adenosyl-l-methionine hydroxide adenosyltransferase C-terminal domain-containing protein</fullName>
    </recommendedName>
</protein>
<evidence type="ECO:0000256" key="2">
    <source>
        <dbReference type="ARBA" id="ARBA00024035"/>
    </source>
</evidence>
<comment type="similarity">
    <text evidence="2">Belongs to the SAM hydrolase / SAM-dependent halogenase family.</text>
</comment>
<evidence type="ECO:0000313" key="4">
    <source>
        <dbReference type="EMBL" id="OGK24626.1"/>
    </source>
</evidence>
<name>A0A1F7H197_9BACT</name>
<dbReference type="SUPFAM" id="SSF102522">
    <property type="entry name" value="Bacterial fluorinating enzyme, N-terminal domain"/>
    <property type="match status" value="1"/>
</dbReference>
<comment type="caution">
    <text evidence="4">The sequence shown here is derived from an EMBL/GenBank/DDBJ whole genome shotgun (WGS) entry which is preliminary data.</text>
</comment>
<evidence type="ECO:0000259" key="3">
    <source>
        <dbReference type="Pfam" id="PF20257"/>
    </source>
</evidence>
<dbReference type="Proteomes" id="UP000177913">
    <property type="component" value="Unassembled WGS sequence"/>
</dbReference>
<sequence length="274" mass="31069">MRRLIIVADWASDTLSCQEVRSAVEGYLKDHNGGVITFINSTPSTIHTAFLISQVVEVEEKYGKPLETVIFQYTDPRLHADHPLKNAECAKPIIIRLKSGIYITGPDAGYNFSLINDRIEEIFEYKGLNIEGQFHSRDLFSRIAAHLMDGMEDELELEEISTDIIPRLDGYYIGHIDNFGNVKTLIPHSFFKGKFEYGEIVSIKINNISKKAIYVTNLFGGELGELVIYPGSSGKFDDRFLEISIWRHFTEKNPTTGVHTFNHPKPGMEIKISK</sequence>
<dbReference type="AlphaFoldDB" id="A0A1F7H197"/>